<proteinExistence type="predicted"/>
<dbReference type="Proteomes" id="UP000266118">
    <property type="component" value="Chromosome"/>
</dbReference>
<dbReference type="PROSITE" id="PS00041">
    <property type="entry name" value="HTH_ARAC_FAMILY_1"/>
    <property type="match status" value="1"/>
</dbReference>
<evidence type="ECO:0000259" key="7">
    <source>
        <dbReference type="PROSITE" id="PS50110"/>
    </source>
</evidence>
<dbReference type="InterPro" id="IPR011006">
    <property type="entry name" value="CheY-like_superfamily"/>
</dbReference>
<sequence>MLSTIEKKIGNILPTLLLVDDQEDILFFLSTVFKDHYRILTATDGKEATALLENQCIHLVISDVMMPDMDGFELCSWIKNRPESAHLPVILLTAKDTVQSKIDGLKKGADAYIEKPFSTEYLEAQVETLLQNRILLKEYYTSSPISHVSYPDINKNKEQFFTEIQNMIFAHLNDMSFDVNQLADLLHMSRPTLYRKIKSLFQMAPNELIHQIRLNNAAELIASGQRRISEVAEEVGYNSLSQFGRHFSKQFRMTPTEYKDKVKSLTATMG</sequence>
<dbReference type="GO" id="GO:0043565">
    <property type="term" value="F:sequence-specific DNA binding"/>
    <property type="evidence" value="ECO:0007669"/>
    <property type="project" value="InterPro"/>
</dbReference>
<dbReference type="OrthoDB" id="9809670at2"/>
<gene>
    <name evidence="8" type="ORF">D6B99_10460</name>
</gene>
<dbReference type="KEGG" id="ark:D6B99_10460"/>
<organism evidence="8 9">
    <name type="scientific">Arachidicoccus soli</name>
    <dbReference type="NCBI Taxonomy" id="2341117"/>
    <lineage>
        <taxon>Bacteria</taxon>
        <taxon>Pseudomonadati</taxon>
        <taxon>Bacteroidota</taxon>
        <taxon>Chitinophagia</taxon>
        <taxon>Chitinophagales</taxon>
        <taxon>Chitinophagaceae</taxon>
        <taxon>Arachidicoccus</taxon>
    </lineage>
</organism>
<evidence type="ECO:0000256" key="5">
    <source>
        <dbReference type="PROSITE-ProRule" id="PRU00169"/>
    </source>
</evidence>
<keyword evidence="9" id="KW-1185">Reference proteome</keyword>
<evidence type="ECO:0000256" key="1">
    <source>
        <dbReference type="ARBA" id="ARBA00022553"/>
    </source>
</evidence>
<keyword evidence="4" id="KW-0804">Transcription</keyword>
<dbReference type="AlphaFoldDB" id="A0A386HQ55"/>
<dbReference type="PRINTS" id="PR00032">
    <property type="entry name" value="HTHARAC"/>
</dbReference>
<dbReference type="InterPro" id="IPR009057">
    <property type="entry name" value="Homeodomain-like_sf"/>
</dbReference>
<name>A0A386HQ55_9BACT</name>
<dbReference type="RefSeq" id="WP_119987944.1">
    <property type="nucleotide sequence ID" value="NZ_CP032489.1"/>
</dbReference>
<dbReference type="CDD" id="cd17574">
    <property type="entry name" value="REC_OmpR"/>
    <property type="match status" value="1"/>
</dbReference>
<keyword evidence="2" id="KW-0805">Transcription regulation</keyword>
<dbReference type="PROSITE" id="PS50110">
    <property type="entry name" value="RESPONSE_REGULATORY"/>
    <property type="match status" value="1"/>
</dbReference>
<reference evidence="8 9" key="1">
    <citation type="submission" date="2018-09" db="EMBL/GenBank/DDBJ databases">
        <title>Arachidicoccus sp. nov., a bacterium isolated from soil.</title>
        <authorList>
            <person name="Weon H.-Y."/>
            <person name="Kwon S.-W."/>
            <person name="Lee S.A."/>
        </authorList>
    </citation>
    <scope>NUCLEOTIDE SEQUENCE [LARGE SCALE GENOMIC DNA]</scope>
    <source>
        <strain evidence="8 9">KIS59-12</strain>
    </source>
</reference>
<dbReference type="InterPro" id="IPR018060">
    <property type="entry name" value="HTH_AraC"/>
</dbReference>
<protein>
    <submittedName>
        <fullName evidence="8">DNA-binding response regulator</fullName>
    </submittedName>
</protein>
<keyword evidence="3 8" id="KW-0238">DNA-binding</keyword>
<evidence type="ECO:0000256" key="3">
    <source>
        <dbReference type="ARBA" id="ARBA00023125"/>
    </source>
</evidence>
<dbReference type="InterPro" id="IPR001789">
    <property type="entry name" value="Sig_transdc_resp-reg_receiver"/>
</dbReference>
<dbReference type="GO" id="GO:0003700">
    <property type="term" value="F:DNA-binding transcription factor activity"/>
    <property type="evidence" value="ECO:0007669"/>
    <property type="project" value="InterPro"/>
</dbReference>
<dbReference type="InterPro" id="IPR018062">
    <property type="entry name" value="HTH_AraC-typ_CS"/>
</dbReference>
<keyword evidence="1 5" id="KW-0597">Phosphoprotein</keyword>
<evidence type="ECO:0000313" key="9">
    <source>
        <dbReference type="Proteomes" id="UP000266118"/>
    </source>
</evidence>
<dbReference type="SUPFAM" id="SSF52172">
    <property type="entry name" value="CheY-like"/>
    <property type="match status" value="1"/>
</dbReference>
<dbReference type="SMART" id="SM00342">
    <property type="entry name" value="HTH_ARAC"/>
    <property type="match status" value="1"/>
</dbReference>
<dbReference type="SMART" id="SM00448">
    <property type="entry name" value="REC"/>
    <property type="match status" value="1"/>
</dbReference>
<feature type="domain" description="Response regulatory" evidence="7">
    <location>
        <begin position="15"/>
        <end position="130"/>
    </location>
</feature>
<dbReference type="Pfam" id="PF00072">
    <property type="entry name" value="Response_reg"/>
    <property type="match status" value="1"/>
</dbReference>
<feature type="modified residue" description="4-aspartylphosphate" evidence="5">
    <location>
        <position position="63"/>
    </location>
</feature>
<dbReference type="SUPFAM" id="SSF46689">
    <property type="entry name" value="Homeodomain-like"/>
    <property type="match status" value="1"/>
</dbReference>
<evidence type="ECO:0000259" key="6">
    <source>
        <dbReference type="PROSITE" id="PS01124"/>
    </source>
</evidence>
<dbReference type="EMBL" id="CP032489">
    <property type="protein sequence ID" value="AYD47975.1"/>
    <property type="molecule type" value="Genomic_DNA"/>
</dbReference>
<accession>A0A386HQ55</accession>
<dbReference type="Pfam" id="PF12833">
    <property type="entry name" value="HTH_18"/>
    <property type="match status" value="1"/>
</dbReference>
<evidence type="ECO:0000256" key="4">
    <source>
        <dbReference type="ARBA" id="ARBA00023163"/>
    </source>
</evidence>
<evidence type="ECO:0000256" key="2">
    <source>
        <dbReference type="ARBA" id="ARBA00023015"/>
    </source>
</evidence>
<dbReference type="Gene3D" id="3.40.50.2300">
    <property type="match status" value="1"/>
</dbReference>
<feature type="domain" description="HTH araC/xylS-type" evidence="6">
    <location>
        <begin position="162"/>
        <end position="261"/>
    </location>
</feature>
<dbReference type="PROSITE" id="PS01124">
    <property type="entry name" value="HTH_ARAC_FAMILY_2"/>
    <property type="match status" value="1"/>
</dbReference>
<dbReference type="GO" id="GO:0000155">
    <property type="term" value="F:phosphorelay sensor kinase activity"/>
    <property type="evidence" value="ECO:0007669"/>
    <property type="project" value="TreeGrafter"/>
</dbReference>
<dbReference type="PANTHER" id="PTHR43547:SF2">
    <property type="entry name" value="HYBRID SIGNAL TRANSDUCTION HISTIDINE KINASE C"/>
    <property type="match status" value="1"/>
</dbReference>
<dbReference type="PANTHER" id="PTHR43547">
    <property type="entry name" value="TWO-COMPONENT HISTIDINE KINASE"/>
    <property type="match status" value="1"/>
</dbReference>
<dbReference type="Gene3D" id="1.10.10.60">
    <property type="entry name" value="Homeodomain-like"/>
    <property type="match status" value="1"/>
</dbReference>
<dbReference type="InterPro" id="IPR020449">
    <property type="entry name" value="Tscrpt_reg_AraC-type_HTH"/>
</dbReference>
<evidence type="ECO:0000313" key="8">
    <source>
        <dbReference type="EMBL" id="AYD47975.1"/>
    </source>
</evidence>